<dbReference type="Proteomes" id="UP000738325">
    <property type="component" value="Unassembled WGS sequence"/>
</dbReference>
<dbReference type="EMBL" id="JAAAIP010000142">
    <property type="protein sequence ID" value="KAG0324609.1"/>
    <property type="molecule type" value="Genomic_DNA"/>
</dbReference>
<dbReference type="AlphaFoldDB" id="A0A9P6RTB6"/>
<evidence type="ECO:0000259" key="6">
    <source>
        <dbReference type="Pfam" id="PF01494"/>
    </source>
</evidence>
<accession>A0A9P6RTB6</accession>
<keyword evidence="2" id="KW-0285">Flavoprotein</keyword>
<dbReference type="PANTHER" id="PTHR47356:SF2">
    <property type="entry name" value="FAD-BINDING DOMAIN-CONTAINING PROTEIN-RELATED"/>
    <property type="match status" value="1"/>
</dbReference>
<dbReference type="InterPro" id="IPR002938">
    <property type="entry name" value="FAD-bd"/>
</dbReference>
<feature type="domain" description="FAD-binding" evidence="6">
    <location>
        <begin position="13"/>
        <end position="183"/>
    </location>
</feature>
<keyword evidence="3" id="KW-0274">FAD</keyword>
<dbReference type="GO" id="GO:0004497">
    <property type="term" value="F:monooxygenase activity"/>
    <property type="evidence" value="ECO:0007669"/>
    <property type="project" value="InterPro"/>
</dbReference>
<evidence type="ECO:0000256" key="2">
    <source>
        <dbReference type="ARBA" id="ARBA00022630"/>
    </source>
</evidence>
<organism evidence="7 8">
    <name type="scientific">Dissophora globulifera</name>
    <dbReference type="NCBI Taxonomy" id="979702"/>
    <lineage>
        <taxon>Eukaryota</taxon>
        <taxon>Fungi</taxon>
        <taxon>Fungi incertae sedis</taxon>
        <taxon>Mucoromycota</taxon>
        <taxon>Mortierellomycotina</taxon>
        <taxon>Mortierellomycetes</taxon>
        <taxon>Mortierellales</taxon>
        <taxon>Mortierellaceae</taxon>
        <taxon>Dissophora</taxon>
    </lineage>
</organism>
<evidence type="ECO:0000313" key="7">
    <source>
        <dbReference type="EMBL" id="KAG0324609.1"/>
    </source>
</evidence>
<keyword evidence="8" id="KW-1185">Reference proteome</keyword>
<proteinExistence type="inferred from homology"/>
<gene>
    <name evidence="7" type="ORF">BGZ99_001614</name>
</gene>
<dbReference type="InterPro" id="IPR050562">
    <property type="entry name" value="FAD_mOase_fung"/>
</dbReference>
<comment type="similarity">
    <text evidence="1">Belongs to the paxM FAD-dependent monooxygenase family.</text>
</comment>
<dbReference type="PRINTS" id="PR00420">
    <property type="entry name" value="RNGMNOXGNASE"/>
</dbReference>
<sequence length="502" mass="55843">MPDVPPPPPASNTKVLIAGAGVAGLTLAILLDKAGIAYEIFERQEHIKPQGSAAALGFNIMPLMEQLGLLDELKSISKVVDGTTLYKEDMEVIREIRLRDNRALTGYDTLVTSRPEFHALLTSRVSKDKIHMNKHIVGFTQDIDSVTISCADGTIYTGDILVGADGAYSSVRKILYRQMKDEGILPASDEVELLSHYLSILGTTRPLDPKNYEGLEDDDSHSDAVIGNERGLSWRYFTIPHNRVCWRIDVQAKDMDPALYENWLNAEYNVFDVTQLPEEWKHHKLPIMGELKDLFDSSPKESISKVVLEDRVYETWKHGRTVLIGDAAHKVADRDIRKKENWMDGKFNGRAMNAILDGVVLANLLYEMSTPSQKNINKALDEFYTERFPSVTKELNATQQMLTVLAGKTWLDSAARFVLLKLVPKYFKEKSQEYTLQYRPQALFLPSIESRGSVPNTPQRPSRKYTALQKNQAAATAAAAAVTAAAAAGIAASEVNSDSSIS</sequence>
<protein>
    <recommendedName>
        <fullName evidence="6">FAD-binding domain-containing protein</fullName>
    </recommendedName>
</protein>
<keyword evidence="4" id="KW-0560">Oxidoreductase</keyword>
<evidence type="ECO:0000313" key="8">
    <source>
        <dbReference type="Proteomes" id="UP000738325"/>
    </source>
</evidence>
<evidence type="ECO:0000256" key="5">
    <source>
        <dbReference type="SAM" id="MobiDB-lite"/>
    </source>
</evidence>
<dbReference type="PANTHER" id="PTHR47356">
    <property type="entry name" value="FAD-DEPENDENT MONOOXYGENASE ASQG-RELATED"/>
    <property type="match status" value="1"/>
</dbReference>
<evidence type="ECO:0000256" key="1">
    <source>
        <dbReference type="ARBA" id="ARBA00007992"/>
    </source>
</evidence>
<name>A0A9P6RTB6_9FUNG</name>
<dbReference type="SUPFAM" id="SSF51905">
    <property type="entry name" value="FAD/NAD(P)-binding domain"/>
    <property type="match status" value="1"/>
</dbReference>
<reference evidence="7" key="1">
    <citation type="journal article" date="2020" name="Fungal Divers.">
        <title>Resolving the Mortierellaceae phylogeny through synthesis of multi-gene phylogenetics and phylogenomics.</title>
        <authorList>
            <person name="Vandepol N."/>
            <person name="Liber J."/>
            <person name="Desiro A."/>
            <person name="Na H."/>
            <person name="Kennedy M."/>
            <person name="Barry K."/>
            <person name="Grigoriev I.V."/>
            <person name="Miller A.N."/>
            <person name="O'Donnell K."/>
            <person name="Stajich J.E."/>
            <person name="Bonito G."/>
        </authorList>
    </citation>
    <scope>NUCLEOTIDE SEQUENCE</scope>
    <source>
        <strain evidence="7">REB-010B</strain>
    </source>
</reference>
<evidence type="ECO:0000256" key="3">
    <source>
        <dbReference type="ARBA" id="ARBA00022827"/>
    </source>
</evidence>
<dbReference type="InterPro" id="IPR036188">
    <property type="entry name" value="FAD/NAD-bd_sf"/>
</dbReference>
<comment type="caution">
    <text evidence="7">The sequence shown here is derived from an EMBL/GenBank/DDBJ whole genome shotgun (WGS) entry which is preliminary data.</text>
</comment>
<dbReference type="GO" id="GO:0071949">
    <property type="term" value="F:FAD binding"/>
    <property type="evidence" value="ECO:0007669"/>
    <property type="project" value="InterPro"/>
</dbReference>
<dbReference type="Gene3D" id="3.50.50.60">
    <property type="entry name" value="FAD/NAD(P)-binding domain"/>
    <property type="match status" value="1"/>
</dbReference>
<feature type="region of interest" description="Disordered" evidence="5">
    <location>
        <begin position="449"/>
        <end position="468"/>
    </location>
</feature>
<evidence type="ECO:0000256" key="4">
    <source>
        <dbReference type="ARBA" id="ARBA00023002"/>
    </source>
</evidence>
<dbReference type="Pfam" id="PF01494">
    <property type="entry name" value="FAD_binding_3"/>
    <property type="match status" value="1"/>
</dbReference>
<dbReference type="OrthoDB" id="655030at2759"/>